<evidence type="ECO:0000256" key="1">
    <source>
        <dbReference type="ARBA" id="ARBA00005278"/>
    </source>
</evidence>
<dbReference type="Pfam" id="PF03323">
    <property type="entry name" value="GerA"/>
    <property type="match status" value="1"/>
</dbReference>
<organism evidence="4 5">
    <name type="scientific">Thermobacillus xylanilyticus</name>
    <dbReference type="NCBI Taxonomy" id="76633"/>
    <lineage>
        <taxon>Bacteria</taxon>
        <taxon>Bacillati</taxon>
        <taxon>Bacillota</taxon>
        <taxon>Bacilli</taxon>
        <taxon>Bacillales</taxon>
        <taxon>Paenibacillaceae</taxon>
        <taxon>Thermobacillus</taxon>
    </lineage>
</organism>
<dbReference type="PIRSF" id="PIRSF005690">
    <property type="entry name" value="GerBA"/>
    <property type="match status" value="1"/>
</dbReference>
<dbReference type="RefSeq" id="WP_213485724.1">
    <property type="nucleotide sequence ID" value="NZ_CAJRAY010000083.1"/>
</dbReference>
<feature type="transmembrane region" description="Helical" evidence="3">
    <location>
        <begin position="286"/>
        <end position="308"/>
    </location>
</feature>
<dbReference type="InterPro" id="IPR050768">
    <property type="entry name" value="UPF0353/GerABKA_families"/>
</dbReference>
<dbReference type="EMBL" id="CAJRAY010000083">
    <property type="protein sequence ID" value="CAG5091704.1"/>
    <property type="molecule type" value="Genomic_DNA"/>
</dbReference>
<accession>A0ABM8V7H0</accession>
<sequence length="485" mass="53726">MGRRTKGRSIGSDLAGDIQTMLGSPPDLVCRSLIPDGDRIVQCIYLDSLVDKRTIDEFIVSSVQQNTFAEGPAASGNQYIQELPFTAPYETLRQQVLQAVITGKCVLIDAVRERLWLIDTYNAPGRQVDEPRTEPTIRGPYEGFTENIRINIGLIRKRIANPSLRFEQMTIGSQSGSTVMMVYMENLAPETLVREVRSRLAAIRTDSVLESSYVEEYIEDRILTPFPTLLNTERPDKTAAHLLEGKVAVMVNGTPFVLIAPLTFHELFNSAEDYYQRADIATFIRWIRLISFFAAVFAPSLFVAATTFHQELIPTELLISLSAQREGVPLPAFLEVLLMEIVFEIIREAGLRMPRAVGQALSIVGAIVLGQAAVEAGLISAAVVIVVAVTGITNFVVPVYSFGMSQRLLRFTFILLAGFMGLFGVLCGALFLLAHLVSLKSFGVPYLTPLAPANKDDWRDVLIRAPRPSMKPNLLPASIRRLKRK</sequence>
<keyword evidence="5" id="KW-1185">Reference proteome</keyword>
<keyword evidence="3" id="KW-0812">Transmembrane</keyword>
<evidence type="ECO:0000313" key="4">
    <source>
        <dbReference type="EMBL" id="CAG5091704.1"/>
    </source>
</evidence>
<keyword evidence="2 3" id="KW-0472">Membrane</keyword>
<comment type="similarity">
    <text evidence="1">Belongs to the GerABKA family.</text>
</comment>
<evidence type="ECO:0000256" key="2">
    <source>
        <dbReference type="ARBA" id="ARBA00023136"/>
    </source>
</evidence>
<keyword evidence="3" id="KW-1133">Transmembrane helix</keyword>
<dbReference type="Proteomes" id="UP000681526">
    <property type="component" value="Unassembled WGS sequence"/>
</dbReference>
<feature type="transmembrane region" description="Helical" evidence="3">
    <location>
        <begin position="379"/>
        <end position="401"/>
    </location>
</feature>
<dbReference type="PANTHER" id="PTHR22550:SF5">
    <property type="entry name" value="LEUCINE ZIPPER PROTEIN 4"/>
    <property type="match status" value="1"/>
</dbReference>
<dbReference type="PANTHER" id="PTHR22550">
    <property type="entry name" value="SPORE GERMINATION PROTEIN"/>
    <property type="match status" value="1"/>
</dbReference>
<protein>
    <submittedName>
        <fullName evidence="4">Spore germination protein KA</fullName>
    </submittedName>
</protein>
<reference evidence="4 5" key="1">
    <citation type="submission" date="2021-04" db="EMBL/GenBank/DDBJ databases">
        <authorList>
            <person name="Rakotoarivonina H."/>
        </authorList>
    </citation>
    <scope>NUCLEOTIDE SEQUENCE [LARGE SCALE GENOMIC DNA]</scope>
    <source>
        <strain evidence="4 5">XE</strain>
    </source>
</reference>
<dbReference type="InterPro" id="IPR004995">
    <property type="entry name" value="Spore_Ger"/>
</dbReference>
<gene>
    <name evidence="4" type="primary">txxe 3451-gerKA5</name>
    <name evidence="4" type="ORF">TXXE_16165</name>
</gene>
<comment type="caution">
    <text evidence="4">The sequence shown here is derived from an EMBL/GenBank/DDBJ whole genome shotgun (WGS) entry which is preliminary data.</text>
</comment>
<evidence type="ECO:0000256" key="3">
    <source>
        <dbReference type="SAM" id="Phobius"/>
    </source>
</evidence>
<proteinExistence type="inferred from homology"/>
<name>A0ABM8V7H0_THEXY</name>
<feature type="transmembrane region" description="Helical" evidence="3">
    <location>
        <begin position="413"/>
        <end position="437"/>
    </location>
</feature>
<evidence type="ECO:0000313" key="5">
    <source>
        <dbReference type="Proteomes" id="UP000681526"/>
    </source>
</evidence>